<keyword evidence="1" id="KW-0812">Transmembrane</keyword>
<evidence type="ECO:0000256" key="1">
    <source>
        <dbReference type="SAM" id="Phobius"/>
    </source>
</evidence>
<evidence type="ECO:0000313" key="2">
    <source>
        <dbReference type="EnsemblMetazoa" id="ENSAATROPP007977"/>
    </source>
</evidence>
<reference evidence="2" key="1">
    <citation type="submission" date="2024-04" db="UniProtKB">
        <authorList>
            <consortium name="EnsemblMetazoa"/>
        </authorList>
    </citation>
    <scope>IDENTIFICATION</scope>
    <source>
        <strain evidence="2">EBRO</strain>
    </source>
</reference>
<protein>
    <submittedName>
        <fullName evidence="2">Uncharacterized protein</fullName>
    </submittedName>
</protein>
<dbReference type="AlphaFoldDB" id="A0AAG5D9J9"/>
<keyword evidence="1" id="KW-0472">Membrane</keyword>
<sequence>MRKAILKKAVFIIGCVVRSIVWVFFLLQIYRFRGCDQCSFLVL</sequence>
<accession>A0AAG5D9J9</accession>
<dbReference type="EnsemblMetazoa" id="ENSAATROPT008839">
    <property type="protein sequence ID" value="ENSAATROPP007977"/>
    <property type="gene ID" value="ENSAATROPG007207"/>
</dbReference>
<keyword evidence="1" id="KW-1133">Transmembrane helix</keyword>
<proteinExistence type="predicted"/>
<dbReference type="Proteomes" id="UP000075880">
    <property type="component" value="Unassembled WGS sequence"/>
</dbReference>
<feature type="transmembrane region" description="Helical" evidence="1">
    <location>
        <begin position="9"/>
        <end position="30"/>
    </location>
</feature>
<evidence type="ECO:0000313" key="3">
    <source>
        <dbReference type="Proteomes" id="UP000075880"/>
    </source>
</evidence>
<organism evidence="2 3">
    <name type="scientific">Anopheles atroparvus</name>
    <name type="common">European mosquito</name>
    <dbReference type="NCBI Taxonomy" id="41427"/>
    <lineage>
        <taxon>Eukaryota</taxon>
        <taxon>Metazoa</taxon>
        <taxon>Ecdysozoa</taxon>
        <taxon>Arthropoda</taxon>
        <taxon>Hexapoda</taxon>
        <taxon>Insecta</taxon>
        <taxon>Pterygota</taxon>
        <taxon>Neoptera</taxon>
        <taxon>Endopterygota</taxon>
        <taxon>Diptera</taxon>
        <taxon>Nematocera</taxon>
        <taxon>Culicoidea</taxon>
        <taxon>Culicidae</taxon>
        <taxon>Anophelinae</taxon>
        <taxon>Anopheles</taxon>
    </lineage>
</organism>
<name>A0AAG5D9J9_ANOAO</name>
<keyword evidence="3" id="KW-1185">Reference proteome</keyword>